<evidence type="ECO:0008006" key="3">
    <source>
        <dbReference type="Google" id="ProtNLM"/>
    </source>
</evidence>
<dbReference type="GeneID" id="55565402"/>
<evidence type="ECO:0000313" key="2">
    <source>
        <dbReference type="Proteomes" id="UP000250245"/>
    </source>
</evidence>
<reference evidence="1 2" key="1">
    <citation type="submission" date="2018-06" db="EMBL/GenBank/DDBJ databases">
        <authorList>
            <consortium name="Pathogen Informatics"/>
            <person name="Doyle S."/>
        </authorList>
    </citation>
    <scope>NUCLEOTIDE SEQUENCE [LARGE SCALE GENOMIC DNA]</scope>
    <source>
        <strain evidence="1 2">NCTC11820</strain>
    </source>
</reference>
<organism evidence="1 2">
    <name type="scientific">Mobiluncus curtisii</name>
    <dbReference type="NCBI Taxonomy" id="2051"/>
    <lineage>
        <taxon>Bacteria</taxon>
        <taxon>Bacillati</taxon>
        <taxon>Actinomycetota</taxon>
        <taxon>Actinomycetes</taxon>
        <taxon>Actinomycetales</taxon>
        <taxon>Actinomycetaceae</taxon>
        <taxon>Mobiluncus</taxon>
    </lineage>
</organism>
<proteinExistence type="predicted"/>
<accession>A0A2X3AU76</accession>
<name>A0A2X3AU76_9ACTO</name>
<dbReference type="EMBL" id="UASJ01000001">
    <property type="protein sequence ID" value="SQB65050.1"/>
    <property type="molecule type" value="Genomic_DNA"/>
</dbReference>
<protein>
    <recommendedName>
        <fullName evidence="3">Toxin-antitoxin system, toxin component</fullName>
    </recommendedName>
</protein>
<dbReference type="Proteomes" id="UP000250245">
    <property type="component" value="Unassembled WGS sequence"/>
</dbReference>
<dbReference type="OMA" id="MKARPHM"/>
<sequence>MENPRKHAKKQRINGDDILQVATFPRWIEPLDEENPQREQRLGFDTKGRVLEVFVLTFDIGNELIIHAVKAREQYLALLK</sequence>
<evidence type="ECO:0000313" key="1">
    <source>
        <dbReference type="EMBL" id="SQB65050.1"/>
    </source>
</evidence>
<gene>
    <name evidence="1" type="ORF">NCTC11820_01313</name>
</gene>
<dbReference type="AlphaFoldDB" id="A0A2X3AU76"/>
<dbReference type="RefSeq" id="WP_004009213.1">
    <property type="nucleotide sequence ID" value="NZ_CAMUDJ010000008.1"/>
</dbReference>